<dbReference type="GO" id="GO:0000009">
    <property type="term" value="F:alpha-1,6-mannosyltransferase activity"/>
    <property type="evidence" value="ECO:0007669"/>
    <property type="project" value="InterPro"/>
</dbReference>
<dbReference type="STRING" id="1416778.SAMN05443633_109105"/>
<dbReference type="GO" id="GO:0006487">
    <property type="term" value="P:protein N-linked glycosylation"/>
    <property type="evidence" value="ECO:0007669"/>
    <property type="project" value="TreeGrafter"/>
</dbReference>
<dbReference type="OrthoDB" id="277808at2"/>
<dbReference type="EMBL" id="FQUT01000009">
    <property type="protein sequence ID" value="SHG02161.1"/>
    <property type="molecule type" value="Genomic_DNA"/>
</dbReference>
<keyword evidence="2" id="KW-1185">Reference proteome</keyword>
<dbReference type="InterPro" id="IPR029044">
    <property type="entry name" value="Nucleotide-diphossugar_trans"/>
</dbReference>
<dbReference type="PANTHER" id="PTHR31834">
    <property type="entry name" value="INITIATION-SPECIFIC ALPHA-1,6-MANNOSYLTRANSFERASE"/>
    <property type="match status" value="1"/>
</dbReference>
<dbReference type="Proteomes" id="UP000184518">
    <property type="component" value="Unassembled WGS sequence"/>
</dbReference>
<dbReference type="InterPro" id="IPR007577">
    <property type="entry name" value="GlycoTrfase_DXD_sugar-bd_CS"/>
</dbReference>
<dbReference type="InterPro" id="IPR039367">
    <property type="entry name" value="Och1-like"/>
</dbReference>
<gene>
    <name evidence="1" type="ORF">SAMN05443633_109105</name>
</gene>
<dbReference type="Gene3D" id="3.90.550.20">
    <property type="match status" value="1"/>
</dbReference>
<proteinExistence type="predicted"/>
<evidence type="ECO:0000313" key="2">
    <source>
        <dbReference type="Proteomes" id="UP000184518"/>
    </source>
</evidence>
<dbReference type="Pfam" id="PF04488">
    <property type="entry name" value="Gly_transf_sug"/>
    <property type="match status" value="1"/>
</dbReference>
<name>A0A1M5GF79_9FLAO</name>
<dbReference type="AlphaFoldDB" id="A0A1M5GF79"/>
<evidence type="ECO:0000313" key="1">
    <source>
        <dbReference type="EMBL" id="SHG02161.1"/>
    </source>
</evidence>
<dbReference type="RefSeq" id="WP_072959982.1">
    <property type="nucleotide sequence ID" value="NZ_FQUT01000009.1"/>
</dbReference>
<sequence>MAIPKNIFQTFKTSNLPWITRFYVNRMKKKNPGWNYQFYDDERILEFFTKEFPSEYIKAYKSLTIGAAKADFFRYAVLYKFGGVYLDIDSCDSTPLDRFIKDTDSAIISPEGNPGLYCQWALIFDKGHPFLERTLKKVLDNIQTHRYPNDVHKTTGPTAYTEAVNEVLRENPEVAHRFVKIDYEGHLKVKYKLGRLFLYGKKSEHWKKKQLTQNIIKPENEDSL</sequence>
<protein>
    <submittedName>
        <fullName evidence="1">Glycosyltransferase sugar-binding region containing DXD motif-containing protein</fullName>
    </submittedName>
</protein>
<dbReference type="PANTHER" id="PTHR31834:SF1">
    <property type="entry name" value="INITIATION-SPECIFIC ALPHA-1,6-MANNOSYLTRANSFERASE"/>
    <property type="match status" value="1"/>
</dbReference>
<reference evidence="2" key="1">
    <citation type="submission" date="2016-11" db="EMBL/GenBank/DDBJ databases">
        <authorList>
            <person name="Varghese N."/>
            <person name="Submissions S."/>
        </authorList>
    </citation>
    <scope>NUCLEOTIDE SEQUENCE [LARGE SCALE GENOMIC DNA]</scope>
    <source>
        <strain evidence="2">DSM 27619</strain>
    </source>
</reference>
<keyword evidence="1" id="KW-0808">Transferase</keyword>
<organism evidence="1 2">
    <name type="scientific">Chryseobacterium arachidis</name>
    <dbReference type="NCBI Taxonomy" id="1416778"/>
    <lineage>
        <taxon>Bacteria</taxon>
        <taxon>Pseudomonadati</taxon>
        <taxon>Bacteroidota</taxon>
        <taxon>Flavobacteriia</taxon>
        <taxon>Flavobacteriales</taxon>
        <taxon>Weeksellaceae</taxon>
        <taxon>Chryseobacterium group</taxon>
        <taxon>Chryseobacterium</taxon>
    </lineage>
</organism>
<dbReference type="SUPFAM" id="SSF53448">
    <property type="entry name" value="Nucleotide-diphospho-sugar transferases"/>
    <property type="match status" value="1"/>
</dbReference>
<accession>A0A1M5GF79</accession>